<name>A0ABR5SJ34_9BACT</name>
<protein>
    <recommendedName>
        <fullName evidence="5">Secreted protein</fullName>
    </recommendedName>
</protein>
<accession>A0ABR5SJ34</accession>
<evidence type="ECO:0000256" key="1">
    <source>
        <dbReference type="SAM" id="MobiDB-lite"/>
    </source>
</evidence>
<comment type="caution">
    <text evidence="3">The sequence shown here is derived from an EMBL/GenBank/DDBJ whole genome shotgun (WGS) entry which is preliminary data.</text>
</comment>
<reference evidence="3 4" key="1">
    <citation type="submission" date="2015-11" db="EMBL/GenBank/DDBJ databases">
        <authorList>
            <person name="Lin W."/>
        </authorList>
    </citation>
    <scope>NUCLEOTIDE SEQUENCE [LARGE SCALE GENOMIC DNA]</scope>
    <source>
        <strain evidence="3 4">HCH-1</strain>
    </source>
</reference>
<sequence>MKKLMTLLVAALFALSMTSAVFAEDKPAAPAPDAKKDMKDAKKDAKDAKKEEKKEEKK</sequence>
<feature type="signal peptide" evidence="2">
    <location>
        <begin position="1"/>
        <end position="23"/>
    </location>
</feature>
<gene>
    <name evidence="3" type="ORF">ASN18_0303</name>
</gene>
<evidence type="ECO:0000256" key="2">
    <source>
        <dbReference type="SAM" id="SignalP"/>
    </source>
</evidence>
<keyword evidence="4" id="KW-1185">Reference proteome</keyword>
<feature type="region of interest" description="Disordered" evidence="1">
    <location>
        <begin position="24"/>
        <end position="58"/>
    </location>
</feature>
<dbReference type="RefSeq" id="WP_157072772.1">
    <property type="nucleotide sequence ID" value="NZ_LNQR01000009.1"/>
</dbReference>
<feature type="chain" id="PRO_5046735538" description="Secreted protein" evidence="2">
    <location>
        <begin position="24"/>
        <end position="58"/>
    </location>
</feature>
<evidence type="ECO:0008006" key="5">
    <source>
        <dbReference type="Google" id="ProtNLM"/>
    </source>
</evidence>
<dbReference type="EMBL" id="LNQR01000009">
    <property type="protein sequence ID" value="KWT93553.1"/>
    <property type="molecule type" value="Genomic_DNA"/>
</dbReference>
<organism evidence="3 4">
    <name type="scientific">Candidatus Magnetominusculus xianensis</name>
    <dbReference type="NCBI Taxonomy" id="1748249"/>
    <lineage>
        <taxon>Bacteria</taxon>
        <taxon>Pseudomonadati</taxon>
        <taxon>Nitrospirota</taxon>
        <taxon>Nitrospiria</taxon>
        <taxon>Nitrospirales</taxon>
        <taxon>Nitrospiraceae</taxon>
        <taxon>Candidatus Magnetominusculus</taxon>
    </lineage>
</organism>
<dbReference type="Proteomes" id="UP000060487">
    <property type="component" value="Unassembled WGS sequence"/>
</dbReference>
<evidence type="ECO:0000313" key="4">
    <source>
        <dbReference type="Proteomes" id="UP000060487"/>
    </source>
</evidence>
<evidence type="ECO:0000313" key="3">
    <source>
        <dbReference type="EMBL" id="KWT93553.1"/>
    </source>
</evidence>
<keyword evidence="2" id="KW-0732">Signal</keyword>
<proteinExistence type="predicted"/>